<evidence type="ECO:0000313" key="3">
    <source>
        <dbReference type="Proteomes" id="UP000324222"/>
    </source>
</evidence>
<proteinExistence type="predicted"/>
<evidence type="ECO:0000313" key="2">
    <source>
        <dbReference type="EMBL" id="MPC96319.1"/>
    </source>
</evidence>
<comment type="caution">
    <text evidence="2">The sequence shown here is derived from an EMBL/GenBank/DDBJ whole genome shotgun (WGS) entry which is preliminary data.</text>
</comment>
<dbReference type="AlphaFoldDB" id="A0A5B7JNA7"/>
<reference evidence="2 3" key="1">
    <citation type="submission" date="2019-05" db="EMBL/GenBank/DDBJ databases">
        <title>Another draft genome of Portunus trituberculatus and its Hox gene families provides insights of decapod evolution.</title>
        <authorList>
            <person name="Jeong J.-H."/>
            <person name="Song I."/>
            <person name="Kim S."/>
            <person name="Choi T."/>
            <person name="Kim D."/>
            <person name="Ryu S."/>
            <person name="Kim W."/>
        </authorList>
    </citation>
    <scope>NUCLEOTIDE SEQUENCE [LARGE SCALE GENOMIC DNA]</scope>
    <source>
        <tissue evidence="2">Muscle</tissue>
    </source>
</reference>
<dbReference type="Proteomes" id="UP000324222">
    <property type="component" value="Unassembled WGS sequence"/>
</dbReference>
<accession>A0A5B7JNA7</accession>
<name>A0A5B7JNA7_PORTR</name>
<gene>
    <name evidence="2" type="ORF">E2C01_091571</name>
</gene>
<dbReference type="EMBL" id="VSRR010105499">
    <property type="protein sequence ID" value="MPC96319.1"/>
    <property type="molecule type" value="Genomic_DNA"/>
</dbReference>
<sequence>MKVSRLMHIELLVSATIRQSSVQRRGDRLLIYDTIRNIESAMYTTSTSTITTTSTTTLSPVTPHLTPP</sequence>
<evidence type="ECO:0000256" key="1">
    <source>
        <dbReference type="SAM" id="MobiDB-lite"/>
    </source>
</evidence>
<keyword evidence="3" id="KW-1185">Reference proteome</keyword>
<organism evidence="2 3">
    <name type="scientific">Portunus trituberculatus</name>
    <name type="common">Swimming crab</name>
    <name type="synonym">Neptunus trituberculatus</name>
    <dbReference type="NCBI Taxonomy" id="210409"/>
    <lineage>
        <taxon>Eukaryota</taxon>
        <taxon>Metazoa</taxon>
        <taxon>Ecdysozoa</taxon>
        <taxon>Arthropoda</taxon>
        <taxon>Crustacea</taxon>
        <taxon>Multicrustacea</taxon>
        <taxon>Malacostraca</taxon>
        <taxon>Eumalacostraca</taxon>
        <taxon>Eucarida</taxon>
        <taxon>Decapoda</taxon>
        <taxon>Pleocyemata</taxon>
        <taxon>Brachyura</taxon>
        <taxon>Eubrachyura</taxon>
        <taxon>Portunoidea</taxon>
        <taxon>Portunidae</taxon>
        <taxon>Portuninae</taxon>
        <taxon>Portunus</taxon>
    </lineage>
</organism>
<protein>
    <submittedName>
        <fullName evidence="2">Uncharacterized protein</fullName>
    </submittedName>
</protein>
<feature type="region of interest" description="Disordered" evidence="1">
    <location>
        <begin position="49"/>
        <end position="68"/>
    </location>
</feature>